<keyword evidence="6" id="KW-0349">Heme</keyword>
<comment type="similarity">
    <text evidence="1">Belongs to the cytochrome P450 family.</text>
</comment>
<dbReference type="Pfam" id="PF00067">
    <property type="entry name" value="p450"/>
    <property type="match status" value="1"/>
</dbReference>
<evidence type="ECO:0000256" key="1">
    <source>
        <dbReference type="ARBA" id="ARBA00010617"/>
    </source>
</evidence>
<sequence length="543" mass="60779">MPYLVVLLVCPILLVLCWRLSQIGHRSAGLPPGPPTVPILGNILQMPARDLHKQLQAWANQYGPIYSLVLGTQTLIVLSSDQTVKDLLDKRSAIYSDRQDMYVANELGSGGLRFLFLKYGPSWRVFRRLTHQLLNINVARSYVPYQDLENKQLLVEMLDDPSHLLENIRRYSNSLTTSMVFGYRTPSHDDPNLVQLFEGFSQFAVVTQTATAALVSFFPILRHLPDFLSPTQALAKKLHIRERELYLRHWIHAKDAAKKGTSAPCFAIGMAAEQEKEGFSDAQAAYITGSLLEAGSDTTSSSLYGFVQAMMLFPEAQTAAQKEIDRVVGSDKLPTMDDFAALPYMLCCMKESLRWMPTTITGGVPHAVTRDDEYMGYHIPKGAGVLLNAWAIHMDPKRHPEPRTFRPERYKDDGLGFFDSAVNSDASKRDQYVFGAGRRLCQGMHVAERSLFLGMTRLLWAFEIKAPKDADGKPILPNPDNLTQGFVCMPEPYEADIIPRSAGKVALIRQAWKDAQANLDEKDQWKHIPESMSFAAGKGFAAI</sequence>
<organism evidence="8 9">
    <name type="scientific">Saccharata proteae CBS 121410</name>
    <dbReference type="NCBI Taxonomy" id="1314787"/>
    <lineage>
        <taxon>Eukaryota</taxon>
        <taxon>Fungi</taxon>
        <taxon>Dikarya</taxon>
        <taxon>Ascomycota</taxon>
        <taxon>Pezizomycotina</taxon>
        <taxon>Dothideomycetes</taxon>
        <taxon>Dothideomycetes incertae sedis</taxon>
        <taxon>Botryosphaeriales</taxon>
        <taxon>Saccharataceae</taxon>
        <taxon>Saccharata</taxon>
    </lineage>
</organism>
<dbReference type="PRINTS" id="PR00463">
    <property type="entry name" value="EP450I"/>
</dbReference>
<dbReference type="GO" id="GO:0016705">
    <property type="term" value="F:oxidoreductase activity, acting on paired donors, with incorporation or reduction of molecular oxygen"/>
    <property type="evidence" value="ECO:0007669"/>
    <property type="project" value="InterPro"/>
</dbReference>
<dbReference type="GO" id="GO:0005506">
    <property type="term" value="F:iron ion binding"/>
    <property type="evidence" value="ECO:0007669"/>
    <property type="project" value="InterPro"/>
</dbReference>
<gene>
    <name evidence="8" type="ORF">K490DRAFT_48320</name>
</gene>
<dbReference type="CDD" id="cd11065">
    <property type="entry name" value="CYP64-like"/>
    <property type="match status" value="1"/>
</dbReference>
<keyword evidence="5" id="KW-0503">Monooxygenase</keyword>
<dbReference type="PANTHER" id="PTHR46300">
    <property type="entry name" value="P450, PUTATIVE (EUROFUNG)-RELATED-RELATED"/>
    <property type="match status" value="1"/>
</dbReference>
<dbReference type="InterPro" id="IPR050364">
    <property type="entry name" value="Cytochrome_P450_fung"/>
</dbReference>
<keyword evidence="4 6" id="KW-0408">Iron</keyword>
<proteinExistence type="inferred from homology"/>
<dbReference type="InterPro" id="IPR002401">
    <property type="entry name" value="Cyt_P450_E_grp-I"/>
</dbReference>
<dbReference type="GO" id="GO:0004497">
    <property type="term" value="F:monooxygenase activity"/>
    <property type="evidence" value="ECO:0007669"/>
    <property type="project" value="UniProtKB-KW"/>
</dbReference>
<dbReference type="GO" id="GO:0020037">
    <property type="term" value="F:heme binding"/>
    <property type="evidence" value="ECO:0007669"/>
    <property type="project" value="InterPro"/>
</dbReference>
<evidence type="ECO:0000313" key="8">
    <source>
        <dbReference type="EMBL" id="KAF2084769.1"/>
    </source>
</evidence>
<keyword evidence="2 6" id="KW-0479">Metal-binding</keyword>
<evidence type="ECO:0000256" key="4">
    <source>
        <dbReference type="ARBA" id="ARBA00023004"/>
    </source>
</evidence>
<protein>
    <submittedName>
        <fullName evidence="8">Cytochrome P450</fullName>
    </submittedName>
</protein>
<comment type="cofactor">
    <cofactor evidence="6">
        <name>heme</name>
        <dbReference type="ChEBI" id="CHEBI:30413"/>
    </cofactor>
</comment>
<dbReference type="OrthoDB" id="1055148at2759"/>
<evidence type="ECO:0000256" key="7">
    <source>
        <dbReference type="SAM" id="SignalP"/>
    </source>
</evidence>
<keyword evidence="3" id="KW-0560">Oxidoreductase</keyword>
<reference evidence="8" key="1">
    <citation type="journal article" date="2020" name="Stud. Mycol.">
        <title>101 Dothideomycetes genomes: a test case for predicting lifestyles and emergence of pathogens.</title>
        <authorList>
            <person name="Haridas S."/>
            <person name="Albert R."/>
            <person name="Binder M."/>
            <person name="Bloem J."/>
            <person name="Labutti K."/>
            <person name="Salamov A."/>
            <person name="Andreopoulos B."/>
            <person name="Baker S."/>
            <person name="Barry K."/>
            <person name="Bills G."/>
            <person name="Bluhm B."/>
            <person name="Cannon C."/>
            <person name="Castanera R."/>
            <person name="Culley D."/>
            <person name="Daum C."/>
            <person name="Ezra D."/>
            <person name="Gonzalez J."/>
            <person name="Henrissat B."/>
            <person name="Kuo A."/>
            <person name="Liang C."/>
            <person name="Lipzen A."/>
            <person name="Lutzoni F."/>
            <person name="Magnuson J."/>
            <person name="Mondo S."/>
            <person name="Nolan M."/>
            <person name="Ohm R."/>
            <person name="Pangilinan J."/>
            <person name="Park H.-J."/>
            <person name="Ramirez L."/>
            <person name="Alfaro M."/>
            <person name="Sun H."/>
            <person name="Tritt A."/>
            <person name="Yoshinaga Y."/>
            <person name="Zwiers L.-H."/>
            <person name="Turgeon B."/>
            <person name="Goodwin S."/>
            <person name="Spatafora J."/>
            <person name="Crous P."/>
            <person name="Grigoriev I."/>
        </authorList>
    </citation>
    <scope>NUCLEOTIDE SEQUENCE</scope>
    <source>
        <strain evidence="8">CBS 121410</strain>
    </source>
</reference>
<keyword evidence="9" id="KW-1185">Reference proteome</keyword>
<accession>A0A9P4HRR8</accession>
<evidence type="ECO:0000256" key="6">
    <source>
        <dbReference type="PIRSR" id="PIRSR602401-1"/>
    </source>
</evidence>
<dbReference type="PRINTS" id="PR00385">
    <property type="entry name" value="P450"/>
</dbReference>
<dbReference type="AlphaFoldDB" id="A0A9P4HRR8"/>
<feature type="binding site" description="axial binding residue" evidence="6">
    <location>
        <position position="441"/>
    </location>
    <ligand>
        <name>heme</name>
        <dbReference type="ChEBI" id="CHEBI:30413"/>
    </ligand>
    <ligandPart>
        <name>Fe</name>
        <dbReference type="ChEBI" id="CHEBI:18248"/>
    </ligandPart>
</feature>
<evidence type="ECO:0000256" key="2">
    <source>
        <dbReference type="ARBA" id="ARBA00022723"/>
    </source>
</evidence>
<dbReference type="Proteomes" id="UP000799776">
    <property type="component" value="Unassembled WGS sequence"/>
</dbReference>
<keyword evidence="7" id="KW-0732">Signal</keyword>
<dbReference type="InterPro" id="IPR001128">
    <property type="entry name" value="Cyt_P450"/>
</dbReference>
<name>A0A9P4HRR8_9PEZI</name>
<comment type="caution">
    <text evidence="8">The sequence shown here is derived from an EMBL/GenBank/DDBJ whole genome shotgun (WGS) entry which is preliminary data.</text>
</comment>
<evidence type="ECO:0000313" key="9">
    <source>
        <dbReference type="Proteomes" id="UP000799776"/>
    </source>
</evidence>
<evidence type="ECO:0000256" key="5">
    <source>
        <dbReference type="ARBA" id="ARBA00023033"/>
    </source>
</evidence>
<feature type="chain" id="PRO_5040257203" evidence="7">
    <location>
        <begin position="18"/>
        <end position="543"/>
    </location>
</feature>
<dbReference type="EMBL" id="ML978737">
    <property type="protein sequence ID" value="KAF2084769.1"/>
    <property type="molecule type" value="Genomic_DNA"/>
</dbReference>
<feature type="signal peptide" evidence="7">
    <location>
        <begin position="1"/>
        <end position="17"/>
    </location>
</feature>
<dbReference type="InterPro" id="IPR036396">
    <property type="entry name" value="Cyt_P450_sf"/>
</dbReference>
<dbReference type="Gene3D" id="1.10.630.10">
    <property type="entry name" value="Cytochrome P450"/>
    <property type="match status" value="1"/>
</dbReference>
<dbReference type="SUPFAM" id="SSF48264">
    <property type="entry name" value="Cytochrome P450"/>
    <property type="match status" value="1"/>
</dbReference>
<dbReference type="PANTHER" id="PTHR46300:SF2">
    <property type="entry name" value="CYTOCHROME P450 MONOOXYGENASE ALNH-RELATED"/>
    <property type="match status" value="1"/>
</dbReference>
<evidence type="ECO:0000256" key="3">
    <source>
        <dbReference type="ARBA" id="ARBA00023002"/>
    </source>
</evidence>